<dbReference type="RefSeq" id="WP_050740430.1">
    <property type="nucleotide sequence ID" value="NZ_LGYO01000027.1"/>
</dbReference>
<keyword evidence="4 6" id="KW-1133">Transmembrane helix</keyword>
<keyword evidence="5 6" id="KW-0472">Membrane</keyword>
<dbReference type="GO" id="GO:0031460">
    <property type="term" value="P:glycine betaine transport"/>
    <property type="evidence" value="ECO:0007669"/>
    <property type="project" value="TreeGrafter"/>
</dbReference>
<dbReference type="InterPro" id="IPR051204">
    <property type="entry name" value="ABC_transp_perm/SBD"/>
</dbReference>
<dbReference type="Pfam" id="PF00528">
    <property type="entry name" value="BPD_transp_1"/>
    <property type="match status" value="1"/>
</dbReference>
<keyword evidence="2 6" id="KW-0813">Transport</keyword>
<dbReference type="CDD" id="cd06261">
    <property type="entry name" value="TM_PBP2"/>
    <property type="match status" value="1"/>
</dbReference>
<sequence>MSFFDTYGERLIDAIQIHLFYVLSSVLIGFFIALILGILLSRIPRYAKIIMPLLSIFQTIPGIVFVGVLFLYLGMVPATVIIALAVYAIFPVLKNTYTGLMDVKPEYIEAAKGCGMSQIQTLLEVELPLATPSIITGLRMSTIYTVSWSVLAAMIGLGGLGEFIYIGIASNNNAMILVGAIPSAIMAIVLSLLIDVLRRFAIPKGLRSLK</sequence>
<dbReference type="GO" id="GO:0005886">
    <property type="term" value="C:plasma membrane"/>
    <property type="evidence" value="ECO:0007669"/>
    <property type="project" value="UniProtKB-SubCell"/>
</dbReference>
<dbReference type="PROSITE" id="PS50928">
    <property type="entry name" value="ABC_TM1"/>
    <property type="match status" value="1"/>
</dbReference>
<dbReference type="OrthoDB" id="9801163at2"/>
<evidence type="ECO:0000256" key="2">
    <source>
        <dbReference type="ARBA" id="ARBA00022448"/>
    </source>
</evidence>
<evidence type="ECO:0000256" key="1">
    <source>
        <dbReference type="ARBA" id="ARBA00004141"/>
    </source>
</evidence>
<reference evidence="9" key="1">
    <citation type="submission" date="2015-07" db="EMBL/GenBank/DDBJ databases">
        <title>Draft genome sequence of Acetobacterium bakii DSM 8293, a potential psychrophilic chemical producer through syngas fermentation.</title>
        <authorList>
            <person name="Song Y."/>
            <person name="Hwang S."/>
            <person name="Cho B.-K."/>
        </authorList>
    </citation>
    <scope>NUCLEOTIDE SEQUENCE [LARGE SCALE GENOMIC DNA]</scope>
    <source>
        <strain evidence="9">DSM 8239</strain>
    </source>
</reference>
<evidence type="ECO:0000313" key="9">
    <source>
        <dbReference type="Proteomes" id="UP000036873"/>
    </source>
</evidence>
<feature type="domain" description="ABC transmembrane type-1" evidence="7">
    <location>
        <begin position="15"/>
        <end position="194"/>
    </location>
</feature>
<organism evidence="8 9">
    <name type="scientific">Acetobacterium bakii</name>
    <dbReference type="NCBI Taxonomy" id="52689"/>
    <lineage>
        <taxon>Bacteria</taxon>
        <taxon>Bacillati</taxon>
        <taxon>Bacillota</taxon>
        <taxon>Clostridia</taxon>
        <taxon>Eubacteriales</taxon>
        <taxon>Eubacteriaceae</taxon>
        <taxon>Acetobacterium</taxon>
    </lineage>
</organism>
<comment type="subcellular location">
    <subcellularLocation>
        <location evidence="6">Cell membrane</location>
        <topology evidence="6">Multi-pass membrane protein</topology>
    </subcellularLocation>
    <subcellularLocation>
        <location evidence="1">Membrane</location>
        <topology evidence="1">Multi-pass membrane protein</topology>
    </subcellularLocation>
</comment>
<feature type="transmembrane region" description="Helical" evidence="6">
    <location>
        <begin position="53"/>
        <end position="72"/>
    </location>
</feature>
<protein>
    <submittedName>
        <fullName evidence="8">Choline ABC transporter permease</fullName>
    </submittedName>
</protein>
<dbReference type="STRING" id="52689.AKG39_10905"/>
<evidence type="ECO:0000256" key="3">
    <source>
        <dbReference type="ARBA" id="ARBA00022692"/>
    </source>
</evidence>
<evidence type="ECO:0000259" key="7">
    <source>
        <dbReference type="PROSITE" id="PS50928"/>
    </source>
</evidence>
<comment type="caution">
    <text evidence="8">The sequence shown here is derived from an EMBL/GenBank/DDBJ whole genome shotgun (WGS) entry which is preliminary data.</text>
</comment>
<keyword evidence="9" id="KW-1185">Reference proteome</keyword>
<feature type="transmembrane region" description="Helical" evidence="6">
    <location>
        <begin position="78"/>
        <end position="97"/>
    </location>
</feature>
<dbReference type="InterPro" id="IPR000515">
    <property type="entry name" value="MetI-like"/>
</dbReference>
<proteinExistence type="inferred from homology"/>
<accession>A0A0L6U122</accession>
<dbReference type="PANTHER" id="PTHR30177:SF4">
    <property type="entry name" value="OSMOPROTECTANT IMPORT PERMEASE PROTEIN OSMW"/>
    <property type="match status" value="1"/>
</dbReference>
<comment type="similarity">
    <text evidence="6">Belongs to the binding-protein-dependent transport system permease family.</text>
</comment>
<feature type="transmembrane region" description="Helical" evidence="6">
    <location>
        <begin position="174"/>
        <end position="197"/>
    </location>
</feature>
<dbReference type="Gene3D" id="1.10.3720.10">
    <property type="entry name" value="MetI-like"/>
    <property type="match status" value="1"/>
</dbReference>
<evidence type="ECO:0000256" key="5">
    <source>
        <dbReference type="ARBA" id="ARBA00023136"/>
    </source>
</evidence>
<evidence type="ECO:0000313" key="8">
    <source>
        <dbReference type="EMBL" id="KNZ41500.1"/>
    </source>
</evidence>
<dbReference type="Proteomes" id="UP000036873">
    <property type="component" value="Unassembled WGS sequence"/>
</dbReference>
<dbReference type="FunFam" id="1.10.3720.10:FF:000001">
    <property type="entry name" value="Glycine betaine ABC transporter, permease"/>
    <property type="match status" value="1"/>
</dbReference>
<dbReference type="PANTHER" id="PTHR30177">
    <property type="entry name" value="GLYCINE BETAINE/L-PROLINE TRANSPORT SYSTEM PERMEASE PROTEIN PROW"/>
    <property type="match status" value="1"/>
</dbReference>
<keyword evidence="3 6" id="KW-0812">Transmembrane</keyword>
<dbReference type="SUPFAM" id="SSF161098">
    <property type="entry name" value="MetI-like"/>
    <property type="match status" value="1"/>
</dbReference>
<feature type="transmembrane region" description="Helical" evidence="6">
    <location>
        <begin position="148"/>
        <end position="168"/>
    </location>
</feature>
<feature type="transmembrane region" description="Helical" evidence="6">
    <location>
        <begin position="20"/>
        <end position="41"/>
    </location>
</feature>
<dbReference type="PATRIC" id="fig|52689.4.peg.1402"/>
<dbReference type="InterPro" id="IPR035906">
    <property type="entry name" value="MetI-like_sf"/>
</dbReference>
<evidence type="ECO:0000256" key="4">
    <source>
        <dbReference type="ARBA" id="ARBA00022989"/>
    </source>
</evidence>
<evidence type="ECO:0000256" key="6">
    <source>
        <dbReference type="RuleBase" id="RU363032"/>
    </source>
</evidence>
<dbReference type="GO" id="GO:0055085">
    <property type="term" value="P:transmembrane transport"/>
    <property type="evidence" value="ECO:0007669"/>
    <property type="project" value="InterPro"/>
</dbReference>
<dbReference type="AlphaFoldDB" id="A0A0L6U122"/>
<gene>
    <name evidence="8" type="ORF">AKG39_10905</name>
</gene>
<dbReference type="EMBL" id="LGYO01000027">
    <property type="protein sequence ID" value="KNZ41500.1"/>
    <property type="molecule type" value="Genomic_DNA"/>
</dbReference>
<name>A0A0L6U122_9FIRM</name>